<dbReference type="EMBL" id="BAAAZR010000039">
    <property type="protein sequence ID" value="GAA3836891.1"/>
    <property type="molecule type" value="Genomic_DNA"/>
</dbReference>
<accession>A0ABP7J7H8</accession>
<dbReference type="Proteomes" id="UP001500888">
    <property type="component" value="Unassembled WGS sequence"/>
</dbReference>
<evidence type="ECO:0000313" key="2">
    <source>
        <dbReference type="Proteomes" id="UP001500888"/>
    </source>
</evidence>
<dbReference type="RefSeq" id="WP_344950189.1">
    <property type="nucleotide sequence ID" value="NZ_BAAAZR010000039.1"/>
</dbReference>
<gene>
    <name evidence="1" type="ORF">GCM10022226_68570</name>
</gene>
<organism evidence="1 2">
    <name type="scientific">Sphaerisporangium flaviroseum</name>
    <dbReference type="NCBI Taxonomy" id="509199"/>
    <lineage>
        <taxon>Bacteria</taxon>
        <taxon>Bacillati</taxon>
        <taxon>Actinomycetota</taxon>
        <taxon>Actinomycetes</taxon>
        <taxon>Streptosporangiales</taxon>
        <taxon>Streptosporangiaceae</taxon>
        <taxon>Sphaerisporangium</taxon>
    </lineage>
</organism>
<sequence length="620" mass="67588">MSGSPDEVALVESEEDFIVRARSWTHGRPFPLLNGPSVERYRDRLRRRGRHRWPAADTRPRDGVVLSVGGQANTAAGALLAGATSRPHSHVGLGELAEVVGRHAGEPIALVGLVDDFAPLGDWPGHLAPRLGVVTARDASSLSCLVYRTLTLPALDAARDWVINHPDDEEADSADAVGWDELGSLTDEPLRVLAMRTHGMECSANLPDAILCGRSDYLRPPLPLLEERRAVSCLRGAGCYRKDLKEEQRIAACDIDANVVITQTCMSVAVGNNVFPGEIGFGVGFLAGTAVAVVGTIGKHLEDAGYMHQMRDGLDAGRPIGETLERVNRQARLVGGEMSRLGLLGDPTLVLKPPEERVTPRPARRWSPRQDDGRVLRRLSYVNGTVVPRLLRLRWLDVDVPEGDVSELRGAIRNATGARRGVPPADELAVVTERLAAIQAEVARRIVEQIHSSWWHFTQEALPAFGKAGDEPARCPRCGVDSAFRARFAHRVEPELVISTVQCRRCGDLGWSTDDSTADLETDHVVWLRRGQARTMRATLSNRQARRLTGAVGFAISAGAFLHLDKGWSAECDLGSGGSRELSWTVEVSSQVVPHEYEGWCVRLLDGIYSASTVQMEVLP</sequence>
<name>A0ABP7J7H8_9ACTN</name>
<keyword evidence="2" id="KW-1185">Reference proteome</keyword>
<proteinExistence type="predicted"/>
<reference evidence="2" key="1">
    <citation type="journal article" date="2019" name="Int. J. Syst. Evol. Microbiol.">
        <title>The Global Catalogue of Microorganisms (GCM) 10K type strain sequencing project: providing services to taxonomists for standard genome sequencing and annotation.</title>
        <authorList>
            <consortium name="The Broad Institute Genomics Platform"/>
            <consortium name="The Broad Institute Genome Sequencing Center for Infectious Disease"/>
            <person name="Wu L."/>
            <person name="Ma J."/>
        </authorList>
    </citation>
    <scope>NUCLEOTIDE SEQUENCE [LARGE SCALE GENOMIC DNA]</scope>
    <source>
        <strain evidence="2">JCM 16908</strain>
    </source>
</reference>
<comment type="caution">
    <text evidence="1">The sequence shown here is derived from an EMBL/GenBank/DDBJ whole genome shotgun (WGS) entry which is preliminary data.</text>
</comment>
<protein>
    <submittedName>
        <fullName evidence="1">Uncharacterized protein</fullName>
    </submittedName>
</protein>
<evidence type="ECO:0000313" key="1">
    <source>
        <dbReference type="EMBL" id="GAA3836891.1"/>
    </source>
</evidence>